<evidence type="ECO:0000313" key="3">
    <source>
        <dbReference type="EMBL" id="VAX26472.1"/>
    </source>
</evidence>
<gene>
    <name evidence="3" type="ORF">MNBD_NITROSPIRAE01-2142</name>
</gene>
<dbReference type="AlphaFoldDB" id="A0A3B1CE13"/>
<dbReference type="PANTHER" id="PTHR47235">
    <property type="entry name" value="BLR6548 PROTEIN"/>
    <property type="match status" value="1"/>
</dbReference>
<dbReference type="EMBL" id="UOGF01000013">
    <property type="protein sequence ID" value="VAX26472.1"/>
    <property type="molecule type" value="Genomic_DNA"/>
</dbReference>
<protein>
    <submittedName>
        <fullName evidence="3">ABC transporter, substrate-binding protein (Cluster 4, leucine/isoleucine/valine/benzoate)</fullName>
    </submittedName>
</protein>
<dbReference type="InterPro" id="IPR028082">
    <property type="entry name" value="Peripla_BP_I"/>
</dbReference>
<feature type="domain" description="Leucine-binding protein" evidence="2">
    <location>
        <begin position="28"/>
        <end position="377"/>
    </location>
</feature>
<keyword evidence="1" id="KW-0732">Signal</keyword>
<dbReference type="CDD" id="cd19978">
    <property type="entry name" value="PBP1_ABC_ligand_binding-like"/>
    <property type="match status" value="1"/>
</dbReference>
<evidence type="ECO:0000256" key="1">
    <source>
        <dbReference type="ARBA" id="ARBA00022729"/>
    </source>
</evidence>
<dbReference type="PANTHER" id="PTHR47235:SF1">
    <property type="entry name" value="BLR6548 PROTEIN"/>
    <property type="match status" value="1"/>
</dbReference>
<reference evidence="3" key="1">
    <citation type="submission" date="2018-06" db="EMBL/GenBank/DDBJ databases">
        <authorList>
            <person name="Zhirakovskaya E."/>
        </authorList>
    </citation>
    <scope>NUCLEOTIDE SEQUENCE</scope>
</reference>
<dbReference type="Pfam" id="PF13458">
    <property type="entry name" value="Peripla_BP_6"/>
    <property type="match status" value="1"/>
</dbReference>
<proteinExistence type="predicted"/>
<sequence length="391" mass="42826">MNYLLQIGISLFFILLVPDAGFSNEKPPLRFGMTTALSGPASDLGLSMKRGIETYFDHINKQGGINGRPLNLLALDDGYQPTSAAANMRRLAQDQEVLAIIGNMGTPTAMVTVPIANREKVLLFGAFTGANILRKTPPDRYIINLRASYEEETAAMINGMLNRGINPDEIAFFTQNDAYGDAGYAGAIKALQSHGYQEAGHLPHGRYTRNTLDVEDGLLKLLDAARVPKAIIIVGTYSASAKFIKYAKTIWPNTRFLNISFVGSIPLAKALGKAGKDVGVTQVVPHFESTLPGVTEYRRLLKIYDPEASPDFVSLEGFIAAKILVAGLKRAPKKITRENLIDAIESIQNLDIGIGVPISYSKKEHQALHRVWETEIRNQQFVPLNEKDTGD</sequence>
<accession>A0A3B1CE13</accession>
<dbReference type="Gene3D" id="3.40.50.2300">
    <property type="match status" value="2"/>
</dbReference>
<dbReference type="InterPro" id="IPR028081">
    <property type="entry name" value="Leu-bd"/>
</dbReference>
<name>A0A3B1CE13_9ZZZZ</name>
<dbReference type="SUPFAM" id="SSF53822">
    <property type="entry name" value="Periplasmic binding protein-like I"/>
    <property type="match status" value="1"/>
</dbReference>
<organism evidence="3">
    <name type="scientific">hydrothermal vent metagenome</name>
    <dbReference type="NCBI Taxonomy" id="652676"/>
    <lineage>
        <taxon>unclassified sequences</taxon>
        <taxon>metagenomes</taxon>
        <taxon>ecological metagenomes</taxon>
    </lineage>
</organism>
<evidence type="ECO:0000259" key="2">
    <source>
        <dbReference type="Pfam" id="PF13458"/>
    </source>
</evidence>